<dbReference type="STRING" id="1742973.COMA2_140094"/>
<dbReference type="SUPFAM" id="SSF55874">
    <property type="entry name" value="ATPase domain of HSP90 chaperone/DNA topoisomerase II/histidine kinase"/>
    <property type="match status" value="1"/>
</dbReference>
<keyword evidence="4 11" id="KW-0479">Metal-binding</keyword>
<dbReference type="PRINTS" id="PR01159">
    <property type="entry name" value="DNAGYRASEB"/>
</dbReference>
<evidence type="ECO:0000256" key="7">
    <source>
        <dbReference type="ARBA" id="ARBA00022842"/>
    </source>
</evidence>
<dbReference type="Pfam" id="PF00986">
    <property type="entry name" value="DNA_gyraseB_C"/>
    <property type="match status" value="1"/>
</dbReference>
<keyword evidence="9" id="KW-0238">DNA-binding</keyword>
<comment type="similarity">
    <text evidence="2 11">Belongs to the type II topoisomerase GyrB family.</text>
</comment>
<dbReference type="Proteomes" id="UP000198736">
    <property type="component" value="Unassembled WGS sequence"/>
</dbReference>
<dbReference type="SMART" id="SM00433">
    <property type="entry name" value="TOP2c"/>
    <property type="match status" value="1"/>
</dbReference>
<keyword evidence="3 11" id="KW-0963">Cytoplasm</keyword>
<dbReference type="PROSITE" id="PS00177">
    <property type="entry name" value="TOPOISOMERASE_II"/>
    <property type="match status" value="1"/>
</dbReference>
<dbReference type="OrthoDB" id="9802808at2"/>
<gene>
    <name evidence="11 13" type="primary">gyrB</name>
    <name evidence="13" type="ORF">COMA2_140094</name>
</gene>
<dbReference type="SUPFAM" id="SSF54211">
    <property type="entry name" value="Ribosomal protein S5 domain 2-like"/>
    <property type="match status" value="1"/>
</dbReference>
<comment type="cofactor">
    <cofactor evidence="11">
        <name>Mg(2+)</name>
        <dbReference type="ChEBI" id="CHEBI:18420"/>
    </cofactor>
    <cofactor evidence="11">
        <name>Mn(2+)</name>
        <dbReference type="ChEBI" id="CHEBI:29035"/>
    </cofactor>
    <cofactor evidence="11">
        <name>Ca(2+)</name>
        <dbReference type="ChEBI" id="CHEBI:29108"/>
    </cofactor>
    <text evidence="11">Binds two Mg(2+) per subunit. The magnesium ions form salt bridges with both the protein and the DNA. Can also accept other divalent metal cations, such as Mn(2+) or Ca(2+).</text>
</comment>
<dbReference type="InterPro" id="IPR006171">
    <property type="entry name" value="TOPRIM_dom"/>
</dbReference>
<feature type="binding site" evidence="11">
    <location>
        <position position="516"/>
    </location>
    <ligand>
        <name>Mg(2+)</name>
        <dbReference type="ChEBI" id="CHEBI:18420"/>
        <label>1</label>
        <note>catalytic</note>
    </ligand>
</feature>
<evidence type="ECO:0000256" key="9">
    <source>
        <dbReference type="ARBA" id="ARBA00023125"/>
    </source>
</evidence>
<dbReference type="InterPro" id="IPR049353">
    <property type="entry name" value="GyrB_hook"/>
</dbReference>
<organism evidence="13 14">
    <name type="scientific">Candidatus Nitrospira nitrificans</name>
    <dbReference type="NCBI Taxonomy" id="1742973"/>
    <lineage>
        <taxon>Bacteria</taxon>
        <taxon>Pseudomonadati</taxon>
        <taxon>Nitrospirota</taxon>
        <taxon>Nitrospiria</taxon>
        <taxon>Nitrospirales</taxon>
        <taxon>Nitrospiraceae</taxon>
        <taxon>Nitrospira</taxon>
    </lineage>
</organism>
<dbReference type="InterPro" id="IPR036890">
    <property type="entry name" value="HATPase_C_sf"/>
</dbReference>
<dbReference type="InterPro" id="IPR003594">
    <property type="entry name" value="HATPase_dom"/>
</dbReference>
<dbReference type="CDD" id="cd16928">
    <property type="entry name" value="HATPase_GyrB-like"/>
    <property type="match status" value="1"/>
</dbReference>
<dbReference type="RefSeq" id="WP_090895336.1">
    <property type="nucleotide sequence ID" value="NZ_CZPZ01000006.1"/>
</dbReference>
<dbReference type="InterPro" id="IPR013760">
    <property type="entry name" value="Topo_IIA-like_dom_sf"/>
</dbReference>
<dbReference type="InterPro" id="IPR014721">
    <property type="entry name" value="Ribsml_uS5_D2-typ_fold_subgr"/>
</dbReference>
<reference evidence="14" key="1">
    <citation type="submission" date="2015-10" db="EMBL/GenBank/DDBJ databases">
        <authorList>
            <person name="Luecker S."/>
            <person name="Luecker S."/>
        </authorList>
    </citation>
    <scope>NUCLEOTIDE SEQUENCE [LARGE SCALE GENOMIC DNA]</scope>
</reference>
<dbReference type="Pfam" id="PF21249">
    <property type="entry name" value="GyrB_hook"/>
    <property type="match status" value="1"/>
</dbReference>
<dbReference type="SMART" id="SM00387">
    <property type="entry name" value="HATPase_c"/>
    <property type="match status" value="1"/>
</dbReference>
<evidence type="ECO:0000313" key="14">
    <source>
        <dbReference type="Proteomes" id="UP000198736"/>
    </source>
</evidence>
<dbReference type="InterPro" id="IPR013506">
    <property type="entry name" value="Topo_IIA_bsu_dom2"/>
</dbReference>
<dbReference type="Pfam" id="PF18053">
    <property type="entry name" value="GyrB_insert"/>
    <property type="match status" value="1"/>
</dbReference>
<dbReference type="NCBIfam" id="TIGR01059">
    <property type="entry name" value="gyrB"/>
    <property type="match status" value="1"/>
</dbReference>
<dbReference type="PROSITE" id="PS50880">
    <property type="entry name" value="TOPRIM"/>
    <property type="match status" value="1"/>
</dbReference>
<dbReference type="InterPro" id="IPR002288">
    <property type="entry name" value="DNA_gyrase_B_C"/>
</dbReference>
<dbReference type="Gene3D" id="3.40.50.670">
    <property type="match status" value="2"/>
</dbReference>
<comment type="miscellaneous">
    <text evidence="11">Few gyrases are as efficient as E.coli at forming negative supercoils. Not all organisms have 2 type II topoisomerases; in organisms with a single type II topoisomerase this enzyme also has to decatenate newly replicated chromosomes.</text>
</comment>
<evidence type="ECO:0000256" key="6">
    <source>
        <dbReference type="ARBA" id="ARBA00022840"/>
    </source>
</evidence>
<accession>A0A0S4LAI6</accession>
<dbReference type="InterPro" id="IPR020568">
    <property type="entry name" value="Ribosomal_Su5_D2-typ_SF"/>
</dbReference>
<dbReference type="PANTHER" id="PTHR45866:SF1">
    <property type="entry name" value="DNA GYRASE SUBUNIT B, MITOCHONDRIAL"/>
    <property type="match status" value="1"/>
</dbReference>
<dbReference type="GO" id="GO:0046872">
    <property type="term" value="F:metal ion binding"/>
    <property type="evidence" value="ECO:0007669"/>
    <property type="project" value="UniProtKB-KW"/>
</dbReference>
<name>A0A0S4LAI6_9BACT</name>
<dbReference type="InterPro" id="IPR034160">
    <property type="entry name" value="TOPRIM_GyrB"/>
</dbReference>
<dbReference type="HAMAP" id="MF_01898">
    <property type="entry name" value="GyrB"/>
    <property type="match status" value="1"/>
</dbReference>
<evidence type="ECO:0000256" key="2">
    <source>
        <dbReference type="ARBA" id="ARBA00010708"/>
    </source>
</evidence>
<dbReference type="Pfam" id="PF00204">
    <property type="entry name" value="DNA_gyraseB"/>
    <property type="match status" value="1"/>
</dbReference>
<dbReference type="NCBIfam" id="NF004189">
    <property type="entry name" value="PRK05644.1"/>
    <property type="match status" value="1"/>
</dbReference>
<feature type="binding site" evidence="11">
    <location>
        <position position="432"/>
    </location>
    <ligand>
        <name>Mg(2+)</name>
        <dbReference type="ChEBI" id="CHEBI:18420"/>
        <label>1</label>
        <note>catalytic</note>
    </ligand>
</feature>
<dbReference type="GO" id="GO:0003677">
    <property type="term" value="F:DNA binding"/>
    <property type="evidence" value="ECO:0007669"/>
    <property type="project" value="UniProtKB-KW"/>
</dbReference>
<comment type="subcellular location">
    <subcellularLocation>
        <location evidence="11">Cytoplasm</location>
    </subcellularLocation>
</comment>
<dbReference type="InterPro" id="IPR018522">
    <property type="entry name" value="TopoIIA_CS"/>
</dbReference>
<feature type="domain" description="Toprim" evidence="12">
    <location>
        <begin position="426"/>
        <end position="551"/>
    </location>
</feature>
<keyword evidence="7 11" id="KW-0460">Magnesium</keyword>
<dbReference type="InterPro" id="IPR011557">
    <property type="entry name" value="GyrB"/>
</dbReference>
<evidence type="ECO:0000256" key="1">
    <source>
        <dbReference type="ARBA" id="ARBA00000185"/>
    </source>
</evidence>
<comment type="subunit">
    <text evidence="11">Heterotetramer, composed of two GyrA and two GyrB chains. In the heterotetramer, GyrA contains the active site tyrosine that forms a transient covalent intermediate with DNA, while GyrB binds cofactors and catalyzes ATP hydrolysis.</text>
</comment>
<dbReference type="GO" id="GO:0003918">
    <property type="term" value="F:DNA topoisomerase type II (double strand cut, ATP-hydrolyzing) activity"/>
    <property type="evidence" value="ECO:0007669"/>
    <property type="project" value="UniProtKB-UniRule"/>
</dbReference>
<dbReference type="FunFam" id="3.30.565.10:FF:000002">
    <property type="entry name" value="DNA gyrase subunit B"/>
    <property type="match status" value="1"/>
</dbReference>
<dbReference type="CDD" id="cd03366">
    <property type="entry name" value="TOPRIM_TopoIIA_GyrB"/>
    <property type="match status" value="1"/>
</dbReference>
<evidence type="ECO:0000256" key="3">
    <source>
        <dbReference type="ARBA" id="ARBA00022490"/>
    </source>
</evidence>
<dbReference type="PANTHER" id="PTHR45866">
    <property type="entry name" value="DNA GYRASE/TOPOISOMERASE SUBUNIT B"/>
    <property type="match status" value="1"/>
</dbReference>
<dbReference type="PRINTS" id="PR00418">
    <property type="entry name" value="TPI2FAMILY"/>
</dbReference>
<dbReference type="EMBL" id="CZPZ01000006">
    <property type="protein sequence ID" value="CUS33818.1"/>
    <property type="molecule type" value="Genomic_DNA"/>
</dbReference>
<dbReference type="InterPro" id="IPR000565">
    <property type="entry name" value="Topo_IIA_B"/>
</dbReference>
<dbReference type="InterPro" id="IPR001241">
    <property type="entry name" value="Topo_IIA"/>
</dbReference>
<dbReference type="InterPro" id="IPR041423">
    <property type="entry name" value="GyrB_insert"/>
</dbReference>
<dbReference type="Gene3D" id="3.30.230.10">
    <property type="match status" value="1"/>
</dbReference>
<dbReference type="GO" id="GO:0005737">
    <property type="term" value="C:cytoplasm"/>
    <property type="evidence" value="ECO:0007669"/>
    <property type="project" value="UniProtKB-SubCell"/>
</dbReference>
<evidence type="ECO:0000256" key="10">
    <source>
        <dbReference type="ARBA" id="ARBA00023235"/>
    </source>
</evidence>
<dbReference type="GO" id="GO:0005694">
    <property type="term" value="C:chromosome"/>
    <property type="evidence" value="ECO:0007669"/>
    <property type="project" value="InterPro"/>
</dbReference>
<keyword evidence="10 11" id="KW-0413">Isomerase</keyword>
<feature type="binding site" evidence="11">
    <location>
        <position position="518"/>
    </location>
    <ligand>
        <name>Mg(2+)</name>
        <dbReference type="ChEBI" id="CHEBI:18420"/>
        <label>2</label>
    </ligand>
</feature>
<feature type="site" description="Interaction with DNA" evidence="11">
    <location>
        <position position="457"/>
    </location>
</feature>
<dbReference type="CDD" id="cd00822">
    <property type="entry name" value="TopoII_Trans_DNA_gyrase"/>
    <property type="match status" value="1"/>
</dbReference>
<dbReference type="GO" id="GO:0006265">
    <property type="term" value="P:DNA topological change"/>
    <property type="evidence" value="ECO:0007669"/>
    <property type="project" value="UniProtKB-UniRule"/>
</dbReference>
<comment type="function">
    <text evidence="11">A type II topoisomerase that negatively supercoils closed circular double-stranded (ds) DNA in an ATP-dependent manner to modulate DNA topology and maintain chromosomes in an underwound state. Negative supercoiling favors strand separation, and DNA replication, transcription, recombination and repair, all of which involve strand separation. Also able to catalyze the interconversion of other topological isomers of dsDNA rings, including catenanes and knotted rings. Type II topoisomerases break and join 2 DNA strands simultaneously in an ATP-dependent manner.</text>
</comment>
<protein>
    <recommendedName>
        <fullName evidence="11">DNA gyrase subunit B</fullName>
        <ecNumber evidence="11">5.6.2.2</ecNumber>
    </recommendedName>
</protein>
<dbReference type="EC" id="5.6.2.2" evidence="11"/>
<evidence type="ECO:0000256" key="11">
    <source>
        <dbReference type="HAMAP-Rule" id="MF_01898"/>
    </source>
</evidence>
<comment type="catalytic activity">
    <reaction evidence="1 11">
        <text>ATP-dependent breakage, passage and rejoining of double-stranded DNA.</text>
        <dbReference type="EC" id="5.6.2.2"/>
    </reaction>
</comment>
<keyword evidence="6 11" id="KW-0067">ATP-binding</keyword>
<keyword evidence="8 11" id="KW-0799">Topoisomerase</keyword>
<dbReference type="GO" id="GO:0006261">
    <property type="term" value="P:DNA-templated DNA replication"/>
    <property type="evidence" value="ECO:0007669"/>
    <property type="project" value="UniProtKB-UniRule"/>
</dbReference>
<evidence type="ECO:0000256" key="8">
    <source>
        <dbReference type="ARBA" id="ARBA00023029"/>
    </source>
</evidence>
<dbReference type="SUPFAM" id="SSF56719">
    <property type="entry name" value="Type II DNA topoisomerase"/>
    <property type="match status" value="1"/>
</dbReference>
<dbReference type="InterPro" id="IPR013759">
    <property type="entry name" value="Topo_IIA_B_C"/>
</dbReference>
<sequence length="822" mass="91531">MTTDDSSQPKSDSYSADQIKVLEGLDAVRKRPAMYIGSTGVDGLHHLVYEVVDNSVDEHMAGYGEAIEAMIHIDGSVTVIDNGRGIPTGMHPTQKKSAAEVALTVLHAGGKFEQGAYTVSGGLHGVGISVVNALSEWLELEIWQDGQVFEQRYERGKPNAPLKATGKTKRRGTKVRFKPDSQVFETLEFSFDVLAQRLRELAFLNKGLAISLRDERKEPAKEQVFLYKGGIMSFVEHLNEAKTPLHKPIYVKVEKPEMVLEVALQYNDSYAENLFSFANNINTKEGGTHLVGFKAALTRTINTYANANDLFKKETESLTGDDVREGLTAVVSVKVRNPQFEGQTKAKLGNSEVKGVVEAAVNEALGNYFEENPPVARKIIGKAVDAARAREAARKAKDLIRRKSALDGGSLPGKLADCSEKDPALSELYIVEGDSAGGSAKQGRDRKFQAILPLKGKILNVEKARFDKMLSSDEIRTLIMALGTGIGRKREESDKPEKDAFDIAKARYHKIILMTDADVDGSHIRTLLLTFFFRQMPELIERGYIYIAQPPLFKVKKGKTERYLKDEGLLNEYLADLAVEDVELYLEGAQGYVTGRRLLPTLKKMIAFETLLGRLNKKSHEAGMLRTFVDEPGLDRELLKDRTALQRSIENVKRSLAVVFPKVTPEFDVLDDEEHRSNKVICRLHANGVTHELCVTHELVGSADFRELQKLTPSAIGLGRPPYKLKAKGQEHHHRATDELVKAILDMGKQGLGIQRYKGLGEMNPGQLWETTMNPEMRTLLRVTLEDLTGVDEIFTILMGDEVEPRRNFIQTHALEVRNLDV</sequence>
<evidence type="ECO:0000259" key="12">
    <source>
        <dbReference type="PROSITE" id="PS50880"/>
    </source>
</evidence>
<proteinExistence type="inferred from homology"/>
<evidence type="ECO:0000313" key="13">
    <source>
        <dbReference type="EMBL" id="CUS33818.1"/>
    </source>
</evidence>
<dbReference type="Gene3D" id="3.30.565.10">
    <property type="entry name" value="Histidine kinase-like ATPase, C-terminal domain"/>
    <property type="match status" value="1"/>
</dbReference>
<keyword evidence="5 11" id="KW-0547">Nucleotide-binding</keyword>
<evidence type="ECO:0000256" key="5">
    <source>
        <dbReference type="ARBA" id="ARBA00022741"/>
    </source>
</evidence>
<dbReference type="FunFam" id="3.30.230.10:FF:000005">
    <property type="entry name" value="DNA gyrase subunit B"/>
    <property type="match status" value="1"/>
</dbReference>
<dbReference type="NCBIfam" id="NF011501">
    <property type="entry name" value="PRK14939.1"/>
    <property type="match status" value="1"/>
</dbReference>
<dbReference type="AlphaFoldDB" id="A0A0S4LAI6"/>
<dbReference type="Pfam" id="PF01751">
    <property type="entry name" value="Toprim"/>
    <property type="match status" value="1"/>
</dbReference>
<feature type="site" description="Interaction with DNA" evidence="11">
    <location>
        <position position="460"/>
    </location>
</feature>
<keyword evidence="14" id="KW-1185">Reference proteome</keyword>
<dbReference type="Pfam" id="PF02518">
    <property type="entry name" value="HATPase_c"/>
    <property type="match status" value="1"/>
</dbReference>
<evidence type="ECO:0000256" key="4">
    <source>
        <dbReference type="ARBA" id="ARBA00022723"/>
    </source>
</evidence>
<dbReference type="GO" id="GO:0005524">
    <property type="term" value="F:ATP binding"/>
    <property type="evidence" value="ECO:0007669"/>
    <property type="project" value="UniProtKB-UniRule"/>
</dbReference>
<feature type="binding site" evidence="11">
    <location>
        <position position="516"/>
    </location>
    <ligand>
        <name>Mg(2+)</name>
        <dbReference type="ChEBI" id="CHEBI:18420"/>
        <label>2</label>
    </ligand>
</feature>